<dbReference type="SUPFAM" id="SSF46689">
    <property type="entry name" value="Homeodomain-like"/>
    <property type="match status" value="1"/>
</dbReference>
<evidence type="ECO:0000313" key="4">
    <source>
        <dbReference type="EMBL" id="BAP86525.1"/>
    </source>
</evidence>
<evidence type="ECO:0000313" key="5">
    <source>
        <dbReference type="Proteomes" id="UP000031620"/>
    </source>
</evidence>
<dbReference type="STRING" id="1291742.LOOC260_120190"/>
<dbReference type="InterPro" id="IPR050109">
    <property type="entry name" value="HTH-type_TetR-like_transc_reg"/>
</dbReference>
<dbReference type="PANTHER" id="PTHR30328:SF54">
    <property type="entry name" value="HTH-TYPE TRANSCRIPTIONAL REPRESSOR SCO4008"/>
    <property type="match status" value="1"/>
</dbReference>
<proteinExistence type="predicted"/>
<dbReference type="Pfam" id="PF00440">
    <property type="entry name" value="TetR_N"/>
    <property type="match status" value="1"/>
</dbReference>
<feature type="DNA-binding region" description="H-T-H motif" evidence="2">
    <location>
        <begin position="35"/>
        <end position="54"/>
    </location>
</feature>
<dbReference type="Gene3D" id="1.10.357.10">
    <property type="entry name" value="Tetracycline Repressor, domain 2"/>
    <property type="match status" value="1"/>
</dbReference>
<dbReference type="InterPro" id="IPR009057">
    <property type="entry name" value="Homeodomain-like_sf"/>
</dbReference>
<dbReference type="AlphaFoldDB" id="A0A0A1GWU4"/>
<reference evidence="4 5" key="1">
    <citation type="submission" date="2014-11" db="EMBL/GenBank/DDBJ databases">
        <title>Complete genome sequence and analysis of Lactobacillus hokkaidonensis LOOC260T.</title>
        <authorList>
            <person name="Tanizawa Y."/>
            <person name="Tohno M."/>
            <person name="Kaminuma E."/>
            <person name="Nakamura Y."/>
            <person name="Arita M."/>
        </authorList>
    </citation>
    <scope>NUCLEOTIDE SEQUENCE [LARGE SCALE GENOMIC DNA]</scope>
    <source>
        <strain evidence="4 5">LOOC260</strain>
    </source>
</reference>
<organism evidence="4 5">
    <name type="scientific">Paucilactobacillus hokkaidonensis JCM 18461</name>
    <dbReference type="NCBI Taxonomy" id="1291742"/>
    <lineage>
        <taxon>Bacteria</taxon>
        <taxon>Bacillati</taxon>
        <taxon>Bacillota</taxon>
        <taxon>Bacilli</taxon>
        <taxon>Lactobacillales</taxon>
        <taxon>Lactobacillaceae</taxon>
        <taxon>Paucilactobacillus</taxon>
    </lineage>
</organism>
<feature type="domain" description="HTH tetR-type" evidence="3">
    <location>
        <begin position="12"/>
        <end position="72"/>
    </location>
</feature>
<evidence type="ECO:0000259" key="3">
    <source>
        <dbReference type="PROSITE" id="PS50977"/>
    </source>
</evidence>
<dbReference type="GO" id="GO:0003677">
    <property type="term" value="F:DNA binding"/>
    <property type="evidence" value="ECO:0007669"/>
    <property type="project" value="UniProtKB-UniRule"/>
</dbReference>
<dbReference type="PROSITE" id="PS50977">
    <property type="entry name" value="HTH_TETR_2"/>
    <property type="match status" value="1"/>
</dbReference>
<dbReference type="GO" id="GO:0006355">
    <property type="term" value="P:regulation of DNA-templated transcription"/>
    <property type="evidence" value="ECO:0007669"/>
    <property type="project" value="UniProtKB-ARBA"/>
</dbReference>
<dbReference type="Proteomes" id="UP000031620">
    <property type="component" value="Chromosome"/>
</dbReference>
<accession>A0A0A1GWU4</accession>
<dbReference type="PANTHER" id="PTHR30328">
    <property type="entry name" value="TRANSCRIPTIONAL REPRESSOR"/>
    <property type="match status" value="1"/>
</dbReference>
<dbReference type="InterPro" id="IPR036271">
    <property type="entry name" value="Tet_transcr_reg_TetR-rel_C_sf"/>
</dbReference>
<keyword evidence="1 2" id="KW-0238">DNA-binding</keyword>
<gene>
    <name evidence="4" type="ORF">LOOC260_120190</name>
</gene>
<dbReference type="PRINTS" id="PR00455">
    <property type="entry name" value="HTHTETR"/>
</dbReference>
<sequence>MTEDITEIPKDPVKVERILASAMHNFAVHGYRGAKTDVIAKEADVSKGIVFRYFSNKAHLFVAVLQKAADKMEQVADYSVWHDSNDLVEMIVRATKYKIELELKYPDEFGVLMNGYASAEKAPKEVQDDIKAVYQSATNDNLEQLVAPVLDKLSLRPGIDRQTILVMMNAVMDQVEKETKVFMKIHPHATLNEFTELIGNTKKYVEVVEKGILK</sequence>
<dbReference type="HOGENOM" id="CLU_069356_45_0_9"/>
<dbReference type="EMBL" id="AP014680">
    <property type="protein sequence ID" value="BAP86525.1"/>
    <property type="molecule type" value="Genomic_DNA"/>
</dbReference>
<dbReference type="KEGG" id="lho:LOOC260_120190"/>
<evidence type="ECO:0000256" key="2">
    <source>
        <dbReference type="PROSITE-ProRule" id="PRU00335"/>
    </source>
</evidence>
<dbReference type="InterPro" id="IPR001647">
    <property type="entry name" value="HTH_TetR"/>
</dbReference>
<dbReference type="RefSeq" id="WP_041094658.1">
    <property type="nucleotide sequence ID" value="NZ_AP014680.1"/>
</dbReference>
<dbReference type="SUPFAM" id="SSF48498">
    <property type="entry name" value="Tetracyclin repressor-like, C-terminal domain"/>
    <property type="match status" value="1"/>
</dbReference>
<evidence type="ECO:0000256" key="1">
    <source>
        <dbReference type="ARBA" id="ARBA00023125"/>
    </source>
</evidence>
<name>A0A0A1GWU4_9LACO</name>
<protein>
    <submittedName>
        <fullName evidence="4">TetR family transcriptional regulator</fullName>
    </submittedName>
</protein>
<dbReference type="Gene3D" id="1.10.10.60">
    <property type="entry name" value="Homeodomain-like"/>
    <property type="match status" value="1"/>
</dbReference>